<reference evidence="2 3" key="1">
    <citation type="submission" date="2017-06" db="EMBL/GenBank/DDBJ databases">
        <title>Sequencing and comparative analysis of myxobacterial genomes.</title>
        <authorList>
            <person name="Rupp O."/>
            <person name="Goesmann A."/>
            <person name="Sogaard-Andersen L."/>
        </authorList>
    </citation>
    <scope>NUCLEOTIDE SEQUENCE [LARGE SCALE GENOMIC DNA]</scope>
    <source>
        <strain evidence="2 3">DSM 14697</strain>
    </source>
</reference>
<protein>
    <submittedName>
        <fullName evidence="2">Uncharacterized protein</fullName>
    </submittedName>
</protein>
<keyword evidence="1" id="KW-0472">Membrane</keyword>
<name>A0A250JSE6_9BACT</name>
<dbReference type="EMBL" id="CP022203">
    <property type="protein sequence ID" value="ATB46046.1"/>
    <property type="molecule type" value="Genomic_DNA"/>
</dbReference>
<dbReference type="AlphaFoldDB" id="A0A250JSE6"/>
<evidence type="ECO:0000313" key="3">
    <source>
        <dbReference type="Proteomes" id="UP000217343"/>
    </source>
</evidence>
<evidence type="ECO:0000256" key="1">
    <source>
        <dbReference type="SAM" id="Phobius"/>
    </source>
</evidence>
<feature type="transmembrane region" description="Helical" evidence="1">
    <location>
        <begin position="110"/>
        <end position="139"/>
    </location>
</feature>
<sequence>MENTYGTMNSPGGPGAQEAVSLPAILLMVLSGITVLLGLVNLLQSFGGADPAVTEALQNPDLPEGARRLIAGLSSTGGKVMFALLTIALNGLIFFGALKMKNLQSHGLAMTAAIISVIPCCSPCACLGIPVGIWALVVLNKPEVKASFT</sequence>
<dbReference type="RefSeq" id="WP_239989416.1">
    <property type="nucleotide sequence ID" value="NZ_CP022203.1"/>
</dbReference>
<accession>A0A250JSE6</accession>
<dbReference type="KEGG" id="mmas:MYMAC_001638"/>
<proteinExistence type="predicted"/>
<feature type="transmembrane region" description="Helical" evidence="1">
    <location>
        <begin position="20"/>
        <end position="43"/>
    </location>
</feature>
<evidence type="ECO:0000313" key="2">
    <source>
        <dbReference type="EMBL" id="ATB46046.1"/>
    </source>
</evidence>
<keyword evidence="3" id="KW-1185">Reference proteome</keyword>
<feature type="transmembrane region" description="Helical" evidence="1">
    <location>
        <begin position="80"/>
        <end position="98"/>
    </location>
</feature>
<dbReference type="Proteomes" id="UP000217343">
    <property type="component" value="Chromosome"/>
</dbReference>
<keyword evidence="1" id="KW-0812">Transmembrane</keyword>
<gene>
    <name evidence="2" type="ORF">MYMAC_001638</name>
</gene>
<organism evidence="2 3">
    <name type="scientific">Corallococcus macrosporus DSM 14697</name>
    <dbReference type="NCBI Taxonomy" id="1189310"/>
    <lineage>
        <taxon>Bacteria</taxon>
        <taxon>Pseudomonadati</taxon>
        <taxon>Myxococcota</taxon>
        <taxon>Myxococcia</taxon>
        <taxon>Myxococcales</taxon>
        <taxon>Cystobacterineae</taxon>
        <taxon>Myxococcaceae</taxon>
        <taxon>Corallococcus</taxon>
    </lineage>
</organism>
<keyword evidence="1" id="KW-1133">Transmembrane helix</keyword>